<dbReference type="GO" id="GO:0003677">
    <property type="term" value="F:DNA binding"/>
    <property type="evidence" value="ECO:0007669"/>
    <property type="project" value="InterPro"/>
</dbReference>
<evidence type="ECO:0000313" key="8">
    <source>
        <dbReference type="EMBL" id="TWD14485.1"/>
    </source>
</evidence>
<dbReference type="PRINTS" id="PR00624">
    <property type="entry name" value="HISTONEH5"/>
</dbReference>
<feature type="coiled-coil region" evidence="5">
    <location>
        <begin position="139"/>
        <end position="173"/>
    </location>
</feature>
<dbReference type="SUPFAM" id="SSF109635">
    <property type="entry name" value="DnaK suppressor protein DksA, alpha-hairpin domain"/>
    <property type="match status" value="1"/>
</dbReference>
<dbReference type="GO" id="GO:0000786">
    <property type="term" value="C:nucleosome"/>
    <property type="evidence" value="ECO:0007669"/>
    <property type="project" value="InterPro"/>
</dbReference>
<keyword evidence="9" id="KW-1185">Reference proteome</keyword>
<dbReference type="PANTHER" id="PTHR33823">
    <property type="entry name" value="RNA POLYMERASE-BINDING TRANSCRIPTION FACTOR DKSA-RELATED"/>
    <property type="match status" value="1"/>
</dbReference>
<evidence type="ECO:0000256" key="4">
    <source>
        <dbReference type="PROSITE-ProRule" id="PRU00510"/>
    </source>
</evidence>
<accession>A0A560WAF7</accession>
<dbReference type="PANTHER" id="PTHR33823:SF2">
    <property type="entry name" value="RNA POLYMERASE-BINDING TRANSCRIPTION FACTOR DKSA"/>
    <property type="match status" value="1"/>
</dbReference>
<feature type="compositionally biased region" description="Basic residues" evidence="6">
    <location>
        <begin position="36"/>
        <end position="94"/>
    </location>
</feature>
<evidence type="ECO:0000256" key="6">
    <source>
        <dbReference type="SAM" id="MobiDB-lite"/>
    </source>
</evidence>
<feature type="region of interest" description="Disordered" evidence="6">
    <location>
        <begin position="1"/>
        <end position="135"/>
    </location>
</feature>
<dbReference type="GO" id="GO:0006334">
    <property type="term" value="P:nucleosome assembly"/>
    <property type="evidence" value="ECO:0007669"/>
    <property type="project" value="InterPro"/>
</dbReference>
<dbReference type="GO" id="GO:0008270">
    <property type="term" value="F:zinc ion binding"/>
    <property type="evidence" value="ECO:0007669"/>
    <property type="project" value="UniProtKB-KW"/>
</dbReference>
<keyword evidence="3" id="KW-0862">Zinc</keyword>
<dbReference type="PROSITE" id="PS01102">
    <property type="entry name" value="ZF_DKSA_1"/>
    <property type="match status" value="1"/>
</dbReference>
<sequence>MARSTSAGSAKKAPPKKTGATKKATAKTSTSAKKAAPAKKSAKKATTKKAVPAKKSTKASAKKTSAKKATPKKAVPAKKSTKTSAKKATAKKATAKNAAPTKKTATRASSQTAPRRGRSSAGTLAPRLVVREDESPWTKSELKSVRAEIEGEVERLREEIEVAEHELVDLMRDHADGAGDDQADQGAKTFEREQEITLTNNARSMLIQNLHALERLEDGSYGQCESCGNAIGKLRLQAYPRATLCVPCKTKQERR</sequence>
<dbReference type="InterPro" id="IPR000962">
    <property type="entry name" value="Znf_DskA_TraR"/>
</dbReference>
<feature type="compositionally biased region" description="Low complexity" evidence="6">
    <location>
        <begin position="1"/>
        <end position="35"/>
    </location>
</feature>
<feature type="domain" description="Zinc finger DksA/TraR C4-type" evidence="7">
    <location>
        <begin position="219"/>
        <end position="254"/>
    </location>
</feature>
<keyword evidence="1" id="KW-0479">Metal-binding</keyword>
<dbReference type="Gene3D" id="1.20.120.910">
    <property type="entry name" value="DksA, coiled-coil domain"/>
    <property type="match status" value="1"/>
</dbReference>
<dbReference type="SUPFAM" id="SSF57716">
    <property type="entry name" value="Glucocorticoid receptor-like (DNA-binding domain)"/>
    <property type="match status" value="1"/>
</dbReference>
<organism evidence="8 9">
    <name type="scientific">Marihabitans asiaticum</name>
    <dbReference type="NCBI Taxonomy" id="415218"/>
    <lineage>
        <taxon>Bacteria</taxon>
        <taxon>Bacillati</taxon>
        <taxon>Actinomycetota</taxon>
        <taxon>Actinomycetes</taxon>
        <taxon>Micrococcales</taxon>
        <taxon>Intrasporangiaceae</taxon>
        <taxon>Marihabitans</taxon>
    </lineage>
</organism>
<dbReference type="AlphaFoldDB" id="A0A560WAF7"/>
<reference evidence="8 9" key="1">
    <citation type="submission" date="2019-06" db="EMBL/GenBank/DDBJ databases">
        <title>Sequencing the genomes of 1000 actinobacteria strains.</title>
        <authorList>
            <person name="Klenk H.-P."/>
        </authorList>
    </citation>
    <scope>NUCLEOTIDE SEQUENCE [LARGE SCALE GENOMIC DNA]</scope>
    <source>
        <strain evidence="8 9">DSM 18935</strain>
    </source>
</reference>
<keyword evidence="5" id="KW-0175">Coiled coil</keyword>
<proteinExistence type="predicted"/>
<dbReference type="Proteomes" id="UP000315628">
    <property type="component" value="Unassembled WGS sequence"/>
</dbReference>
<dbReference type="InterPro" id="IPR005819">
    <property type="entry name" value="H1/H5"/>
</dbReference>
<keyword evidence="2" id="KW-0863">Zinc-finger</keyword>
<protein>
    <submittedName>
        <fullName evidence="8">TraR/DksA family transcriptional regulator</fullName>
    </submittedName>
</protein>
<dbReference type="EMBL" id="VIUW01000003">
    <property type="protein sequence ID" value="TWD14485.1"/>
    <property type="molecule type" value="Genomic_DNA"/>
</dbReference>
<evidence type="ECO:0000256" key="5">
    <source>
        <dbReference type="SAM" id="Coils"/>
    </source>
</evidence>
<gene>
    <name evidence="8" type="ORF">FB557_1895</name>
</gene>
<dbReference type="InterPro" id="IPR037187">
    <property type="entry name" value="DnaK_N"/>
</dbReference>
<dbReference type="PROSITE" id="PS51128">
    <property type="entry name" value="ZF_DKSA_2"/>
    <property type="match status" value="1"/>
</dbReference>
<dbReference type="GO" id="GO:0030527">
    <property type="term" value="F:structural constituent of chromatin"/>
    <property type="evidence" value="ECO:0007669"/>
    <property type="project" value="InterPro"/>
</dbReference>
<evidence type="ECO:0000256" key="3">
    <source>
        <dbReference type="ARBA" id="ARBA00022833"/>
    </source>
</evidence>
<dbReference type="OrthoDB" id="9803742at2"/>
<comment type="caution">
    <text evidence="8">The sequence shown here is derived from an EMBL/GenBank/DDBJ whole genome shotgun (WGS) entry which is preliminary data.</text>
</comment>
<evidence type="ECO:0000259" key="7">
    <source>
        <dbReference type="Pfam" id="PF01258"/>
    </source>
</evidence>
<name>A0A560WAF7_9MICO</name>
<evidence type="ECO:0000256" key="1">
    <source>
        <dbReference type="ARBA" id="ARBA00022723"/>
    </source>
</evidence>
<dbReference type="RefSeq" id="WP_144857349.1">
    <property type="nucleotide sequence ID" value="NZ_BAAAYT010000005.1"/>
</dbReference>
<evidence type="ECO:0000313" key="9">
    <source>
        <dbReference type="Proteomes" id="UP000315628"/>
    </source>
</evidence>
<evidence type="ECO:0000256" key="2">
    <source>
        <dbReference type="ARBA" id="ARBA00022771"/>
    </source>
</evidence>
<dbReference type="Pfam" id="PF01258">
    <property type="entry name" value="zf-dskA_traR"/>
    <property type="match status" value="1"/>
</dbReference>
<feature type="zinc finger region" description="dksA C4-type" evidence="4">
    <location>
        <begin position="224"/>
        <end position="248"/>
    </location>
</feature>
<dbReference type="InterPro" id="IPR020458">
    <property type="entry name" value="Znf_DskA_TraR_CS"/>
</dbReference>